<name>A0A128FH29_9GAMM</name>
<sequence>MGLLVISFILLVTKNYSGFSSKRLGLHGLRNTFHFAGQYGWLLGITVLPLAEVFALEFTVPLWTAIIAWLFLGEAITMRKLAAIGLGLVGVLVCW</sequence>
<evidence type="ECO:0000256" key="4">
    <source>
        <dbReference type="ARBA" id="ARBA00023136"/>
    </source>
</evidence>
<evidence type="ECO:0000313" key="7">
    <source>
        <dbReference type="EMBL" id="CZF85566.1"/>
    </source>
</evidence>
<evidence type="ECO:0000256" key="2">
    <source>
        <dbReference type="ARBA" id="ARBA00022692"/>
    </source>
</evidence>
<keyword evidence="8" id="KW-1185">Reference proteome</keyword>
<proteinExistence type="predicted"/>
<dbReference type="GO" id="GO:0016020">
    <property type="term" value="C:membrane"/>
    <property type="evidence" value="ECO:0007669"/>
    <property type="project" value="UniProtKB-SubCell"/>
</dbReference>
<reference evidence="8" key="1">
    <citation type="submission" date="2016-02" db="EMBL/GenBank/DDBJ databases">
        <authorList>
            <person name="Rodrigo-Torres Lidia"/>
            <person name="Arahal R.David."/>
        </authorList>
    </citation>
    <scope>NUCLEOTIDE SEQUENCE [LARGE SCALE GENOMIC DNA]</scope>
    <source>
        <strain evidence="8">CECT 8713</strain>
    </source>
</reference>
<dbReference type="PANTHER" id="PTHR22911">
    <property type="entry name" value="ACYL-MALONYL CONDENSING ENZYME-RELATED"/>
    <property type="match status" value="1"/>
</dbReference>
<organism evidence="7 8">
    <name type="scientific">Grimontia marina</name>
    <dbReference type="NCBI Taxonomy" id="646534"/>
    <lineage>
        <taxon>Bacteria</taxon>
        <taxon>Pseudomonadati</taxon>
        <taxon>Pseudomonadota</taxon>
        <taxon>Gammaproteobacteria</taxon>
        <taxon>Vibrionales</taxon>
        <taxon>Vibrionaceae</taxon>
        <taxon>Grimontia</taxon>
    </lineage>
</organism>
<dbReference type="Proteomes" id="UP000073601">
    <property type="component" value="Unassembled WGS sequence"/>
</dbReference>
<dbReference type="PANTHER" id="PTHR22911:SF6">
    <property type="entry name" value="SOLUTE CARRIER FAMILY 35 MEMBER G1"/>
    <property type="match status" value="1"/>
</dbReference>
<evidence type="ECO:0000256" key="5">
    <source>
        <dbReference type="SAM" id="Phobius"/>
    </source>
</evidence>
<dbReference type="InterPro" id="IPR000620">
    <property type="entry name" value="EamA_dom"/>
</dbReference>
<dbReference type="Gene3D" id="1.10.3730.20">
    <property type="match status" value="1"/>
</dbReference>
<dbReference type="Pfam" id="PF00892">
    <property type="entry name" value="EamA"/>
    <property type="match status" value="1"/>
</dbReference>
<feature type="domain" description="EamA" evidence="6">
    <location>
        <begin position="4"/>
        <end position="93"/>
    </location>
</feature>
<evidence type="ECO:0000256" key="3">
    <source>
        <dbReference type="ARBA" id="ARBA00022989"/>
    </source>
</evidence>
<keyword evidence="4 5" id="KW-0472">Membrane</keyword>
<dbReference type="SUPFAM" id="SSF103481">
    <property type="entry name" value="Multidrug resistance efflux transporter EmrE"/>
    <property type="match status" value="1"/>
</dbReference>
<dbReference type="EMBL" id="FIZY01000039">
    <property type="protein sequence ID" value="CZF85566.1"/>
    <property type="molecule type" value="Genomic_DNA"/>
</dbReference>
<comment type="subcellular location">
    <subcellularLocation>
        <location evidence="1">Membrane</location>
        <topology evidence="1">Multi-pass membrane protein</topology>
    </subcellularLocation>
</comment>
<dbReference type="AlphaFoldDB" id="A0A128FH29"/>
<accession>A0A128FH29</accession>
<keyword evidence="2 5" id="KW-0812">Transmembrane</keyword>
<protein>
    <submittedName>
        <fullName evidence="7">EamA-like transporter family protein</fullName>
    </submittedName>
</protein>
<feature type="transmembrane region" description="Helical" evidence="5">
    <location>
        <begin position="41"/>
        <end position="72"/>
    </location>
</feature>
<dbReference type="InterPro" id="IPR037185">
    <property type="entry name" value="EmrE-like"/>
</dbReference>
<evidence type="ECO:0000259" key="6">
    <source>
        <dbReference type="Pfam" id="PF00892"/>
    </source>
</evidence>
<evidence type="ECO:0000256" key="1">
    <source>
        <dbReference type="ARBA" id="ARBA00004141"/>
    </source>
</evidence>
<evidence type="ECO:0000313" key="8">
    <source>
        <dbReference type="Proteomes" id="UP000073601"/>
    </source>
</evidence>
<gene>
    <name evidence="7" type="ORF">GMA8713_03614</name>
</gene>
<keyword evidence="3 5" id="KW-1133">Transmembrane helix</keyword>